<dbReference type="PANTHER" id="PTHR43280">
    <property type="entry name" value="ARAC-FAMILY TRANSCRIPTIONAL REGULATOR"/>
    <property type="match status" value="1"/>
</dbReference>
<evidence type="ECO:0000313" key="6">
    <source>
        <dbReference type="Proteomes" id="UP001153387"/>
    </source>
</evidence>
<dbReference type="InterPro" id="IPR009057">
    <property type="entry name" value="Homeodomain-like_sf"/>
</dbReference>
<dbReference type="GO" id="GO:0003700">
    <property type="term" value="F:DNA-binding transcription factor activity"/>
    <property type="evidence" value="ECO:0007669"/>
    <property type="project" value="InterPro"/>
</dbReference>
<keyword evidence="6" id="KW-1185">Reference proteome</keyword>
<keyword evidence="2" id="KW-0238">DNA-binding</keyword>
<dbReference type="RefSeq" id="WP_277567241.1">
    <property type="nucleotide sequence ID" value="NZ_JAPDHZ010000004.1"/>
</dbReference>
<dbReference type="Pfam" id="PF12833">
    <property type="entry name" value="HTH_18"/>
    <property type="match status" value="1"/>
</dbReference>
<dbReference type="Proteomes" id="UP001153387">
    <property type="component" value="Unassembled WGS sequence"/>
</dbReference>
<dbReference type="SMART" id="SM00342">
    <property type="entry name" value="HTH_ARAC"/>
    <property type="match status" value="1"/>
</dbReference>
<gene>
    <name evidence="5" type="ORF">OMP38_23445</name>
</gene>
<organism evidence="5 6">
    <name type="scientific">Cohnella ginsengisoli</name>
    <dbReference type="NCBI Taxonomy" id="425004"/>
    <lineage>
        <taxon>Bacteria</taxon>
        <taxon>Bacillati</taxon>
        <taxon>Bacillota</taxon>
        <taxon>Bacilli</taxon>
        <taxon>Bacillales</taxon>
        <taxon>Paenibacillaceae</taxon>
        <taxon>Cohnella</taxon>
    </lineage>
</organism>
<dbReference type="SUPFAM" id="SSF46689">
    <property type="entry name" value="Homeodomain-like"/>
    <property type="match status" value="2"/>
</dbReference>
<evidence type="ECO:0000256" key="3">
    <source>
        <dbReference type="ARBA" id="ARBA00023163"/>
    </source>
</evidence>
<sequence length="155" mass="18113">MQTRIDEAFRRVLSDSRERDEFWHDLCLNSLREILMLLAKRQSRKLDPRVVDAMHFLSEHMRSPVQIETLSKAIGLSSSRLSHLFKAQTGLSVIDALNRMRIRQAALLLEHTDRSASEVAYDVGFHNYNHFMNQFRKWTGTNPSAFRKQDRPDGE</sequence>
<evidence type="ECO:0000313" key="5">
    <source>
        <dbReference type="EMBL" id="MDG0793463.1"/>
    </source>
</evidence>
<dbReference type="InterPro" id="IPR018060">
    <property type="entry name" value="HTH_AraC"/>
</dbReference>
<dbReference type="Gene3D" id="1.10.10.60">
    <property type="entry name" value="Homeodomain-like"/>
    <property type="match status" value="2"/>
</dbReference>
<protein>
    <submittedName>
        <fullName evidence="5">Helix-turn-helix domain-containing protein</fullName>
    </submittedName>
</protein>
<dbReference type="PANTHER" id="PTHR43280:SF2">
    <property type="entry name" value="HTH-TYPE TRANSCRIPTIONAL REGULATOR EXSA"/>
    <property type="match status" value="1"/>
</dbReference>
<dbReference type="EMBL" id="JAPDHZ010000004">
    <property type="protein sequence ID" value="MDG0793463.1"/>
    <property type="molecule type" value="Genomic_DNA"/>
</dbReference>
<comment type="caution">
    <text evidence="5">The sequence shown here is derived from an EMBL/GenBank/DDBJ whole genome shotgun (WGS) entry which is preliminary data.</text>
</comment>
<reference evidence="5 6" key="1">
    <citation type="submission" date="2022-10" db="EMBL/GenBank/DDBJ databases">
        <title>Comparative genomic analysis of Cohnella hashimotonis sp. nov., isolated from the International Space Station.</title>
        <authorList>
            <person name="Simpson A."/>
            <person name="Venkateswaran K."/>
        </authorList>
    </citation>
    <scope>NUCLEOTIDE SEQUENCE [LARGE SCALE GENOMIC DNA]</scope>
    <source>
        <strain evidence="5 6">DSM 18997</strain>
    </source>
</reference>
<dbReference type="GO" id="GO:0043565">
    <property type="term" value="F:sequence-specific DNA binding"/>
    <property type="evidence" value="ECO:0007669"/>
    <property type="project" value="InterPro"/>
</dbReference>
<proteinExistence type="predicted"/>
<dbReference type="PROSITE" id="PS01124">
    <property type="entry name" value="HTH_ARAC_FAMILY_2"/>
    <property type="match status" value="1"/>
</dbReference>
<dbReference type="AlphaFoldDB" id="A0A9X4KK14"/>
<accession>A0A9X4KK14</accession>
<evidence type="ECO:0000256" key="2">
    <source>
        <dbReference type="ARBA" id="ARBA00023125"/>
    </source>
</evidence>
<evidence type="ECO:0000256" key="1">
    <source>
        <dbReference type="ARBA" id="ARBA00023015"/>
    </source>
</evidence>
<feature type="domain" description="HTH araC/xylS-type" evidence="4">
    <location>
        <begin position="51"/>
        <end position="149"/>
    </location>
</feature>
<keyword evidence="1" id="KW-0805">Transcription regulation</keyword>
<keyword evidence="3" id="KW-0804">Transcription</keyword>
<name>A0A9X4KK14_9BACL</name>
<evidence type="ECO:0000259" key="4">
    <source>
        <dbReference type="PROSITE" id="PS01124"/>
    </source>
</evidence>